<evidence type="ECO:0000256" key="1">
    <source>
        <dbReference type="ARBA" id="ARBA00001947"/>
    </source>
</evidence>
<keyword evidence="2 5" id="KW-0479">Metal-binding</keyword>
<feature type="domain" description="Enoyl reductase (ER)" evidence="6">
    <location>
        <begin position="54"/>
        <end position="405"/>
    </location>
</feature>
<dbReference type="Proteomes" id="UP000628086">
    <property type="component" value="Unassembled WGS sequence"/>
</dbReference>
<dbReference type="SUPFAM" id="SSF51735">
    <property type="entry name" value="NAD(P)-binding Rossmann-fold domains"/>
    <property type="match status" value="1"/>
</dbReference>
<dbReference type="InterPro" id="IPR013154">
    <property type="entry name" value="ADH-like_N"/>
</dbReference>
<keyword evidence="4" id="KW-0560">Oxidoreductase</keyword>
<proteinExistence type="inferred from homology"/>
<evidence type="ECO:0000256" key="3">
    <source>
        <dbReference type="ARBA" id="ARBA00022833"/>
    </source>
</evidence>
<evidence type="ECO:0000259" key="6">
    <source>
        <dbReference type="SMART" id="SM00829"/>
    </source>
</evidence>
<gene>
    <name evidence="7" type="ORF">HU747_05290</name>
</gene>
<dbReference type="InterPro" id="IPR036291">
    <property type="entry name" value="NAD(P)-bd_dom_sf"/>
</dbReference>
<dbReference type="InterPro" id="IPR013149">
    <property type="entry name" value="ADH-like_C"/>
</dbReference>
<dbReference type="InterPro" id="IPR006311">
    <property type="entry name" value="TAT_signal"/>
</dbReference>
<keyword evidence="8" id="KW-1185">Reference proteome</keyword>
<dbReference type="SMART" id="SM00829">
    <property type="entry name" value="PKS_ER"/>
    <property type="match status" value="1"/>
</dbReference>
<accession>A0ABR6V3C6</accession>
<dbReference type="PROSITE" id="PS00059">
    <property type="entry name" value="ADH_ZINC"/>
    <property type="match status" value="1"/>
</dbReference>
<comment type="caution">
    <text evidence="7">The sequence shown here is derived from an EMBL/GenBank/DDBJ whole genome shotgun (WGS) entry which is preliminary data.</text>
</comment>
<keyword evidence="3 5" id="KW-0862">Zinc</keyword>
<dbReference type="CDD" id="cd05283">
    <property type="entry name" value="CAD1"/>
    <property type="match status" value="1"/>
</dbReference>
<dbReference type="EMBL" id="JABWRS010000003">
    <property type="protein sequence ID" value="MBC3475008.1"/>
    <property type="molecule type" value="Genomic_DNA"/>
</dbReference>
<evidence type="ECO:0000256" key="5">
    <source>
        <dbReference type="RuleBase" id="RU361277"/>
    </source>
</evidence>
<dbReference type="PANTHER" id="PTHR42683">
    <property type="entry name" value="ALDEHYDE REDUCTASE"/>
    <property type="match status" value="1"/>
</dbReference>
<dbReference type="InterPro" id="IPR011032">
    <property type="entry name" value="GroES-like_sf"/>
</dbReference>
<dbReference type="Pfam" id="PF08240">
    <property type="entry name" value="ADH_N"/>
    <property type="match status" value="1"/>
</dbReference>
<protein>
    <submittedName>
        <fullName evidence="7">NAD(P)-dependent alcohol dehydrogenase</fullName>
    </submittedName>
</protein>
<evidence type="ECO:0000313" key="7">
    <source>
        <dbReference type="EMBL" id="MBC3475008.1"/>
    </source>
</evidence>
<dbReference type="Gene3D" id="3.40.50.720">
    <property type="entry name" value="NAD(P)-binding Rossmann-like Domain"/>
    <property type="match status" value="1"/>
</dbReference>
<dbReference type="Gene3D" id="3.90.180.10">
    <property type="entry name" value="Medium-chain alcohol dehydrogenases, catalytic domain"/>
    <property type="match status" value="1"/>
</dbReference>
<dbReference type="InterPro" id="IPR002328">
    <property type="entry name" value="ADH_Zn_CS"/>
</dbReference>
<evidence type="ECO:0000256" key="2">
    <source>
        <dbReference type="ARBA" id="ARBA00022723"/>
    </source>
</evidence>
<dbReference type="RefSeq" id="WP_186598333.1">
    <property type="nucleotide sequence ID" value="NZ_JABWRS010000003.1"/>
</dbReference>
<evidence type="ECO:0000313" key="8">
    <source>
        <dbReference type="Proteomes" id="UP000628086"/>
    </source>
</evidence>
<evidence type="ECO:0000256" key="4">
    <source>
        <dbReference type="ARBA" id="ARBA00023002"/>
    </source>
</evidence>
<dbReference type="Pfam" id="PF00107">
    <property type="entry name" value="ADH_zinc_N"/>
    <property type="match status" value="1"/>
</dbReference>
<sequence>MTDFDKDKLVPVGNTRRQFIGSAAEFAAGLAVLSAIPGYAVAASPSVLGAAGPGTIPALAFGASKAGGLLTRLPVRRRALGANDVHIEVAYCGVCHTDWHWLTGDWQGGSFPMVPGHEIAGRVVAVGGRVTKYKVGDTVGVGNYVDSCRTCGPCRNWREIYCENNPSWTYNGQERKHRSITPNGDPTFGGYSTAMVVDENYVLKIPETISLQAAAPLLCAGITTYSPLMQRKVGPGHRVGIAGFGGLGHVGTQIAKAMGADVTVFTSSAWKEEDARRLGANTVVLTSDAAAMEKAKGSIDTLLDTIPAAHDLNAQMQLTALDGHVWVLGAVGAARMPQGVSGGLMGSMNRSISSSYCGGIKETQEMLDFCGRHGIGAQVEVIAPQAVNSTRERIESKQVRYRTVLDMSQATV</sequence>
<dbReference type="InterPro" id="IPR020843">
    <property type="entry name" value="ER"/>
</dbReference>
<comment type="cofactor">
    <cofactor evidence="1 5">
        <name>Zn(2+)</name>
        <dbReference type="ChEBI" id="CHEBI:29105"/>
    </cofactor>
</comment>
<dbReference type="PROSITE" id="PS51318">
    <property type="entry name" value="TAT"/>
    <property type="match status" value="1"/>
</dbReference>
<reference evidence="7 8" key="1">
    <citation type="journal article" date="2020" name="Microorganisms">
        <title>Reliable Identification of Environmental Pseudomonas Isolates Using the rpoD Gene.</title>
        <authorList>
            <consortium name="The Broad Institute Genome Sequencing Platform"/>
            <person name="Girard L."/>
            <person name="Lood C."/>
            <person name="Rokni-Zadeh H."/>
            <person name="van Noort V."/>
            <person name="Lavigne R."/>
            <person name="De Mot R."/>
        </authorList>
    </citation>
    <scope>NUCLEOTIDE SEQUENCE [LARGE SCALE GENOMIC DNA]</scope>
    <source>
        <strain evidence="7 8">RW7P2</strain>
    </source>
</reference>
<name>A0ABR6V3C6_9PSED</name>
<dbReference type="InterPro" id="IPR047109">
    <property type="entry name" value="CAD-like"/>
</dbReference>
<organism evidence="7 8">
    <name type="scientific">Pseudomonas taiwanensis</name>
    <dbReference type="NCBI Taxonomy" id="470150"/>
    <lineage>
        <taxon>Bacteria</taxon>
        <taxon>Pseudomonadati</taxon>
        <taxon>Pseudomonadota</taxon>
        <taxon>Gammaproteobacteria</taxon>
        <taxon>Pseudomonadales</taxon>
        <taxon>Pseudomonadaceae</taxon>
        <taxon>Pseudomonas</taxon>
    </lineage>
</organism>
<dbReference type="SUPFAM" id="SSF50129">
    <property type="entry name" value="GroES-like"/>
    <property type="match status" value="1"/>
</dbReference>
<comment type="similarity">
    <text evidence="5">Belongs to the zinc-containing alcohol dehydrogenase family.</text>
</comment>